<dbReference type="PROSITE" id="PS50006">
    <property type="entry name" value="FHA_DOMAIN"/>
    <property type="match status" value="1"/>
</dbReference>
<name>A0A8J7Z7S6_9CYAN</name>
<accession>A0A8J7Z7S6</accession>
<proteinExistence type="predicted"/>
<dbReference type="Proteomes" id="UP000646053">
    <property type="component" value="Unassembled WGS sequence"/>
</dbReference>
<dbReference type="InterPro" id="IPR000253">
    <property type="entry name" value="FHA_dom"/>
</dbReference>
<feature type="domain" description="FHA" evidence="1">
    <location>
        <begin position="79"/>
        <end position="129"/>
    </location>
</feature>
<dbReference type="InterPro" id="IPR050923">
    <property type="entry name" value="Cell_Proc_Reg/RNA_Proc"/>
</dbReference>
<organism evidence="2 3">
    <name type="scientific">Myxacorys almedinensis A</name>
    <dbReference type="NCBI Taxonomy" id="2690445"/>
    <lineage>
        <taxon>Bacteria</taxon>
        <taxon>Bacillati</taxon>
        <taxon>Cyanobacteriota</taxon>
        <taxon>Cyanophyceae</taxon>
        <taxon>Leptolyngbyales</taxon>
        <taxon>Leptolyngbyaceae</taxon>
        <taxon>Myxacorys</taxon>
        <taxon>Myxacorys almedinensis</taxon>
    </lineage>
</organism>
<dbReference type="PANTHER" id="PTHR23308">
    <property type="entry name" value="NUCLEAR INHIBITOR OF PROTEIN PHOSPHATASE-1"/>
    <property type="match status" value="1"/>
</dbReference>
<evidence type="ECO:0000313" key="3">
    <source>
        <dbReference type="Proteomes" id="UP000646053"/>
    </source>
</evidence>
<gene>
    <name evidence="2" type="ORF">GS601_07255</name>
</gene>
<keyword evidence="3" id="KW-1185">Reference proteome</keyword>
<sequence length="173" mass="18551">MRSRLAEGDATLEQTCTQVAPISETPTQGAAPYFIQAVTLGKTAFLTTNLAHANLAQDGAATVSHLASELGDDEIAASWLIGRSRHCSIIVLDSSVSRCHAVIGHHPQQGFYIMDVGSSNGTFLNQQRLPVLARRAVQDGDLIGLSHLQIECFVITANQETFYQSAITQISEG</sequence>
<dbReference type="SUPFAM" id="SSF49879">
    <property type="entry name" value="SMAD/FHA domain"/>
    <property type="match status" value="1"/>
</dbReference>
<dbReference type="EMBL" id="WVIE01000006">
    <property type="protein sequence ID" value="NDJ17085.1"/>
    <property type="molecule type" value="Genomic_DNA"/>
</dbReference>
<dbReference type="SMART" id="SM00240">
    <property type="entry name" value="FHA"/>
    <property type="match status" value="1"/>
</dbReference>
<comment type="caution">
    <text evidence="2">The sequence shown here is derived from an EMBL/GenBank/DDBJ whole genome shotgun (WGS) entry which is preliminary data.</text>
</comment>
<dbReference type="AlphaFoldDB" id="A0A8J7Z7S6"/>
<evidence type="ECO:0000259" key="1">
    <source>
        <dbReference type="PROSITE" id="PS50006"/>
    </source>
</evidence>
<protein>
    <submittedName>
        <fullName evidence="2">FHA domain-containing protein</fullName>
    </submittedName>
</protein>
<evidence type="ECO:0000313" key="2">
    <source>
        <dbReference type="EMBL" id="NDJ17085.1"/>
    </source>
</evidence>
<dbReference type="Pfam" id="PF00498">
    <property type="entry name" value="FHA"/>
    <property type="match status" value="1"/>
</dbReference>
<reference evidence="2" key="1">
    <citation type="submission" date="2019-12" db="EMBL/GenBank/DDBJ databases">
        <title>High-Quality draft genome sequences of three cyanobacteria isolated from the limestone walls of the Old Cathedral of Coimbra.</title>
        <authorList>
            <person name="Tiago I."/>
            <person name="Soares F."/>
            <person name="Portugal A."/>
        </authorList>
    </citation>
    <scope>NUCLEOTIDE SEQUENCE</scope>
    <source>
        <strain evidence="2">A</strain>
    </source>
</reference>
<dbReference type="InterPro" id="IPR008984">
    <property type="entry name" value="SMAD_FHA_dom_sf"/>
</dbReference>
<dbReference type="CDD" id="cd00060">
    <property type="entry name" value="FHA"/>
    <property type="match status" value="1"/>
</dbReference>
<dbReference type="Gene3D" id="2.60.200.20">
    <property type="match status" value="1"/>
</dbReference>